<dbReference type="OrthoDB" id="10010954at2759"/>
<feature type="region of interest" description="Disordered" evidence="1">
    <location>
        <begin position="282"/>
        <end position="314"/>
    </location>
</feature>
<dbReference type="VEuPathDB" id="FungiDB:P170DRAFT_396949"/>
<dbReference type="GeneID" id="36553843"/>
<dbReference type="RefSeq" id="XP_024709254.1">
    <property type="nucleotide sequence ID" value="XM_024846144.1"/>
</dbReference>
<feature type="compositionally biased region" description="Basic and acidic residues" evidence="1">
    <location>
        <begin position="297"/>
        <end position="314"/>
    </location>
</feature>
<feature type="transmembrane region" description="Helical" evidence="2">
    <location>
        <begin position="24"/>
        <end position="46"/>
    </location>
</feature>
<name>A0A2I2GM42_9EURO</name>
<evidence type="ECO:0000313" key="4">
    <source>
        <dbReference type="Proteomes" id="UP000234275"/>
    </source>
</evidence>
<protein>
    <submittedName>
        <fullName evidence="3">Uncharacterized protein</fullName>
    </submittedName>
</protein>
<feature type="transmembrane region" description="Helical" evidence="2">
    <location>
        <begin position="174"/>
        <end position="199"/>
    </location>
</feature>
<organism evidence="3 4">
    <name type="scientific">Aspergillus steynii IBT 23096</name>
    <dbReference type="NCBI Taxonomy" id="1392250"/>
    <lineage>
        <taxon>Eukaryota</taxon>
        <taxon>Fungi</taxon>
        <taxon>Dikarya</taxon>
        <taxon>Ascomycota</taxon>
        <taxon>Pezizomycotina</taxon>
        <taxon>Eurotiomycetes</taxon>
        <taxon>Eurotiomycetidae</taxon>
        <taxon>Eurotiales</taxon>
        <taxon>Aspergillaceae</taxon>
        <taxon>Aspergillus</taxon>
        <taxon>Aspergillus subgen. Circumdati</taxon>
    </lineage>
</organism>
<accession>A0A2I2GM42</accession>
<keyword evidence="4" id="KW-1185">Reference proteome</keyword>
<sequence>MGLLNLHHYGVPGVNSPRYAVSKLASFSALIISIILVVLFLVRYYLLEAFLIRRLYGSVYTNLSLENQRGFINHHIAGTMKFLILIIAAYPFIKVIVGNSTFHTPFVRGSPVMMGDILIVVAQMLIGMYVFELLYRTRLSPIAVLHHVGTIMIGQSAIAIGLDRMQEPDAGIEFMLCTIWGVFDIISEFFPHVAIILYRIYPQRHRFLSRVFLSSCITTAFGTFCETVVIMFLFGCLWDRWQVAFKVTTPILHIAFSAAQVHGSVVFWRMYKRQQRFLNEEAGQDLVGSENTEGDESESKDKPLVMRGYVRPEV</sequence>
<feature type="transmembrane region" description="Helical" evidence="2">
    <location>
        <begin position="142"/>
        <end position="162"/>
    </location>
</feature>
<keyword evidence="2" id="KW-0812">Transmembrane</keyword>
<keyword evidence="2" id="KW-0472">Membrane</keyword>
<feature type="transmembrane region" description="Helical" evidence="2">
    <location>
        <begin position="247"/>
        <end position="268"/>
    </location>
</feature>
<comment type="caution">
    <text evidence="3">The sequence shown here is derived from an EMBL/GenBank/DDBJ whole genome shotgun (WGS) entry which is preliminary data.</text>
</comment>
<evidence type="ECO:0000256" key="1">
    <source>
        <dbReference type="SAM" id="MobiDB-lite"/>
    </source>
</evidence>
<dbReference type="AlphaFoldDB" id="A0A2I2GM42"/>
<proteinExistence type="predicted"/>
<gene>
    <name evidence="3" type="ORF">P170DRAFT_396949</name>
</gene>
<evidence type="ECO:0000313" key="3">
    <source>
        <dbReference type="EMBL" id="PLB53952.1"/>
    </source>
</evidence>
<feature type="transmembrane region" description="Helical" evidence="2">
    <location>
        <begin position="117"/>
        <end position="135"/>
    </location>
</feature>
<dbReference type="Proteomes" id="UP000234275">
    <property type="component" value="Unassembled WGS sequence"/>
</dbReference>
<dbReference type="EMBL" id="MSFO01000001">
    <property type="protein sequence ID" value="PLB53952.1"/>
    <property type="molecule type" value="Genomic_DNA"/>
</dbReference>
<keyword evidence="2" id="KW-1133">Transmembrane helix</keyword>
<feature type="transmembrane region" description="Helical" evidence="2">
    <location>
        <begin position="211"/>
        <end position="235"/>
    </location>
</feature>
<feature type="transmembrane region" description="Helical" evidence="2">
    <location>
        <begin position="78"/>
        <end position="97"/>
    </location>
</feature>
<evidence type="ECO:0000256" key="2">
    <source>
        <dbReference type="SAM" id="Phobius"/>
    </source>
</evidence>
<reference evidence="3 4" key="1">
    <citation type="submission" date="2016-12" db="EMBL/GenBank/DDBJ databases">
        <title>The genomes of Aspergillus section Nigri reveals drivers in fungal speciation.</title>
        <authorList>
            <consortium name="DOE Joint Genome Institute"/>
            <person name="Vesth T.C."/>
            <person name="Nybo J."/>
            <person name="Theobald S."/>
            <person name="Brandl J."/>
            <person name="Frisvad J.C."/>
            <person name="Nielsen K.F."/>
            <person name="Lyhne E.K."/>
            <person name="Kogle M.E."/>
            <person name="Kuo A."/>
            <person name="Riley R."/>
            <person name="Clum A."/>
            <person name="Nolan M."/>
            <person name="Lipzen A."/>
            <person name="Salamov A."/>
            <person name="Henrissat B."/>
            <person name="Wiebenga A."/>
            <person name="De Vries R.P."/>
            <person name="Grigoriev I.V."/>
            <person name="Mortensen U.H."/>
            <person name="Andersen M.R."/>
            <person name="Baker S.E."/>
        </authorList>
    </citation>
    <scope>NUCLEOTIDE SEQUENCE [LARGE SCALE GENOMIC DNA]</scope>
    <source>
        <strain evidence="3 4">IBT 23096</strain>
    </source>
</reference>